<dbReference type="PANTHER" id="PTHR43716">
    <property type="entry name" value="D-2-HYDROXYGLUTARATE DEHYDROGENASE, MITOCHONDRIAL"/>
    <property type="match status" value="1"/>
</dbReference>
<dbReference type="SUPFAM" id="SSF56176">
    <property type="entry name" value="FAD-binding/transporter-associated domain-like"/>
    <property type="match status" value="1"/>
</dbReference>
<dbReference type="Pfam" id="PF01565">
    <property type="entry name" value="FAD_binding_4"/>
    <property type="match status" value="1"/>
</dbReference>
<keyword evidence="2" id="KW-0285">Flavoprotein</keyword>
<dbReference type="InterPro" id="IPR016167">
    <property type="entry name" value="FAD-bd_PCMH_sub1"/>
</dbReference>
<dbReference type="Gene3D" id="3.30.465.10">
    <property type="match status" value="1"/>
</dbReference>
<dbReference type="InterPro" id="IPR006094">
    <property type="entry name" value="Oxid_FAD_bind_N"/>
</dbReference>
<dbReference type="GO" id="GO:0003824">
    <property type="term" value="F:catalytic activity"/>
    <property type="evidence" value="ECO:0007669"/>
    <property type="project" value="InterPro"/>
</dbReference>
<dbReference type="InterPro" id="IPR051264">
    <property type="entry name" value="FAD-oxidored/transferase_4"/>
</dbReference>
<dbReference type="AlphaFoldDB" id="A0A845AQ76"/>
<keyword evidence="3" id="KW-0274">FAD</keyword>
<protein>
    <submittedName>
        <fullName evidence="5">FAD-binding protein</fullName>
    </submittedName>
</protein>
<dbReference type="GO" id="GO:0071949">
    <property type="term" value="F:FAD binding"/>
    <property type="evidence" value="ECO:0007669"/>
    <property type="project" value="InterPro"/>
</dbReference>
<dbReference type="InterPro" id="IPR036318">
    <property type="entry name" value="FAD-bd_PCMH-like_sf"/>
</dbReference>
<gene>
    <name evidence="5" type="ORF">GRI58_09660</name>
</gene>
<dbReference type="InterPro" id="IPR016169">
    <property type="entry name" value="FAD-bd_PCMH_sub2"/>
</dbReference>
<organism evidence="5 6">
    <name type="scientific">Qipengyuania algicida</name>
    <dbReference type="NCBI Taxonomy" id="1836209"/>
    <lineage>
        <taxon>Bacteria</taxon>
        <taxon>Pseudomonadati</taxon>
        <taxon>Pseudomonadota</taxon>
        <taxon>Alphaproteobacteria</taxon>
        <taxon>Sphingomonadales</taxon>
        <taxon>Erythrobacteraceae</taxon>
        <taxon>Qipengyuania</taxon>
    </lineage>
</organism>
<evidence type="ECO:0000256" key="2">
    <source>
        <dbReference type="ARBA" id="ARBA00022630"/>
    </source>
</evidence>
<comment type="similarity">
    <text evidence="1">Belongs to the FAD-binding oxidoreductase/transferase type 4 family.</text>
</comment>
<dbReference type="Pfam" id="PF02913">
    <property type="entry name" value="FAD-oxidase_C"/>
    <property type="match status" value="1"/>
</dbReference>
<dbReference type="RefSeq" id="WP_160753380.1">
    <property type="nucleotide sequence ID" value="NZ_WTYA01000006.1"/>
</dbReference>
<feature type="domain" description="FAD-binding PCMH-type" evidence="4">
    <location>
        <begin position="42"/>
        <end position="223"/>
    </location>
</feature>
<dbReference type="Gene3D" id="3.30.70.2190">
    <property type="match status" value="1"/>
</dbReference>
<sequence>MTDATLQDPDFAQTAHALLGDRGFTSDPDLLDPWLTDWRGRYTGRACGLASPANTQELATLVKLCGKQGVAIVPQGGNSGMVGGATPGRSGNEIILSLRRMNAVRSFDPESKTITCEAGMVLQTLHETVETKGMRFPLTLGGKGSATVGGLVSTNAGGTQVLRHGTMRAQVLGLEAVLADGSVLDTLTPLKKDNRGFDLKQLLIGSEGTLGVVTAATLRLLPQIGTRIVVWAGLDSIQSARRLLLHCEERGKDALEGFEVIPSHSLDAVLDHLPAARAPLADRHAWYALIELVSDRANDTGLAHLTEGMLAEALDKGLLADATIAANETQAEAFWLLRDSISAAERAIGPAMQHDISVPVDRMADFVEQAIEIVERKFPRCEAIAFGHLGDGNVHFHVLAPPGADRASWEAQDAKEISAFVYDLVTQWGGSISAEHGIGQDKVAIFEQLGDPIALNVLHKVKQALDPDGLLNPGKLLKA</sequence>
<accession>A0A845AQ76</accession>
<dbReference type="PROSITE" id="PS51387">
    <property type="entry name" value="FAD_PCMH"/>
    <property type="match status" value="1"/>
</dbReference>
<comment type="caution">
    <text evidence="5">The sequence shown here is derived from an EMBL/GenBank/DDBJ whole genome shotgun (WGS) entry which is preliminary data.</text>
</comment>
<evidence type="ECO:0000256" key="3">
    <source>
        <dbReference type="ARBA" id="ARBA00022827"/>
    </source>
</evidence>
<dbReference type="EMBL" id="WTYA01000006">
    <property type="protein sequence ID" value="MXP29088.1"/>
    <property type="molecule type" value="Genomic_DNA"/>
</dbReference>
<evidence type="ECO:0000259" key="4">
    <source>
        <dbReference type="PROSITE" id="PS51387"/>
    </source>
</evidence>
<evidence type="ECO:0000313" key="6">
    <source>
        <dbReference type="Proteomes" id="UP000439780"/>
    </source>
</evidence>
<dbReference type="InterPro" id="IPR016171">
    <property type="entry name" value="Vanillyl_alc_oxidase_C-sub2"/>
</dbReference>
<dbReference type="GO" id="GO:0022904">
    <property type="term" value="P:respiratory electron transport chain"/>
    <property type="evidence" value="ECO:0007669"/>
    <property type="project" value="TreeGrafter"/>
</dbReference>
<dbReference type="OrthoDB" id="9811557at2"/>
<reference evidence="5 6" key="1">
    <citation type="submission" date="2019-12" db="EMBL/GenBank/DDBJ databases">
        <title>Genomic-based taxomic classification of the family Erythrobacteraceae.</title>
        <authorList>
            <person name="Xu L."/>
        </authorList>
    </citation>
    <scope>NUCLEOTIDE SEQUENCE [LARGE SCALE GENOMIC DNA]</scope>
    <source>
        <strain evidence="5 6">KEMB 9005-328</strain>
    </source>
</reference>
<evidence type="ECO:0000256" key="1">
    <source>
        <dbReference type="ARBA" id="ARBA00008000"/>
    </source>
</evidence>
<dbReference type="InterPro" id="IPR004113">
    <property type="entry name" value="FAD-bd_oxidored_4_C"/>
</dbReference>
<dbReference type="SUPFAM" id="SSF55103">
    <property type="entry name" value="FAD-linked oxidases, C-terminal domain"/>
    <property type="match status" value="1"/>
</dbReference>
<dbReference type="InterPro" id="IPR016166">
    <property type="entry name" value="FAD-bd_PCMH"/>
</dbReference>
<dbReference type="PANTHER" id="PTHR43716:SF2">
    <property type="entry name" value="BLL6224 PROTEIN"/>
    <property type="match status" value="1"/>
</dbReference>
<proteinExistence type="inferred from homology"/>
<dbReference type="Gene3D" id="3.30.70.2740">
    <property type="match status" value="1"/>
</dbReference>
<dbReference type="Gene3D" id="3.30.43.10">
    <property type="entry name" value="Uridine Diphospho-n-acetylenolpyruvylglucosamine Reductase, domain 2"/>
    <property type="match status" value="1"/>
</dbReference>
<dbReference type="Proteomes" id="UP000439780">
    <property type="component" value="Unassembled WGS sequence"/>
</dbReference>
<dbReference type="Gene3D" id="1.10.45.10">
    <property type="entry name" value="Vanillyl-alcohol Oxidase, Chain A, domain 4"/>
    <property type="match status" value="1"/>
</dbReference>
<name>A0A845AQ76_9SPHN</name>
<evidence type="ECO:0000313" key="5">
    <source>
        <dbReference type="EMBL" id="MXP29088.1"/>
    </source>
</evidence>
<dbReference type="InterPro" id="IPR016164">
    <property type="entry name" value="FAD-linked_Oxase-like_C"/>
</dbReference>
<keyword evidence="6" id="KW-1185">Reference proteome</keyword>